<dbReference type="OrthoDB" id="6712757at2"/>
<evidence type="ECO:0000256" key="3">
    <source>
        <dbReference type="SAM" id="Phobius"/>
    </source>
</evidence>
<reference evidence="4 6" key="1">
    <citation type="submission" date="2017-12" db="EMBL/GenBank/DDBJ databases">
        <title>Draft Genome sequences of multiple microbial strains isolated from spacecraft associated surfaces.</title>
        <authorList>
            <person name="Seuylemezian A."/>
            <person name="Vaishampayan P."/>
            <person name="Venkateswaran K."/>
        </authorList>
    </citation>
    <scope>NUCLEOTIDE SEQUENCE [LARGE SCALE GENOMIC DNA]</scope>
    <source>
        <strain evidence="4 6">2P01AA</strain>
    </source>
</reference>
<keyword evidence="3" id="KW-0812">Transmembrane</keyword>
<keyword evidence="1" id="KW-0175">Coiled coil</keyword>
<dbReference type="EMBL" id="PISJ01000002">
    <property type="protein sequence ID" value="PKF36620.1"/>
    <property type="molecule type" value="Genomic_DNA"/>
</dbReference>
<feature type="coiled-coil region" evidence="1">
    <location>
        <begin position="103"/>
        <end position="151"/>
    </location>
</feature>
<sequence>MMSTYQTENSKLLWMIIGGISVAVVLFLAVQWFLSQKDQQPTTSTPAQPVAEKSVAPAPTEAKATVDEVTTGSSDVAAPIQLVEESIVKDPLPANDSLAKEEIAKLDDIHQQLQDQQHDLKQQNSDVDTLLKLKEDQIKLLEAQIAAQSKS</sequence>
<evidence type="ECO:0000313" key="4">
    <source>
        <dbReference type="EMBL" id="PKF36620.1"/>
    </source>
</evidence>
<dbReference type="AlphaFoldDB" id="A0A653K7D3"/>
<name>A0A653K7D3_9GAMM</name>
<keyword evidence="3" id="KW-1133">Transmembrane helix</keyword>
<dbReference type="Proteomes" id="UP000430404">
    <property type="component" value="Unassembled WGS sequence"/>
</dbReference>
<proteinExistence type="predicted"/>
<gene>
    <name evidence="5" type="ORF">ACI8B_30246</name>
    <name evidence="4" type="ORF">CW311_00550</name>
</gene>
<evidence type="ECO:0000313" key="6">
    <source>
        <dbReference type="Proteomes" id="UP000233553"/>
    </source>
</evidence>
<accession>A0A653K7D3</accession>
<evidence type="ECO:0000313" key="7">
    <source>
        <dbReference type="Proteomes" id="UP000430404"/>
    </source>
</evidence>
<dbReference type="Proteomes" id="UP000233553">
    <property type="component" value="Unassembled WGS sequence"/>
</dbReference>
<protein>
    <submittedName>
        <fullName evidence="5">Uncharacterized protein</fullName>
    </submittedName>
</protein>
<evidence type="ECO:0000256" key="1">
    <source>
        <dbReference type="SAM" id="Coils"/>
    </source>
</evidence>
<dbReference type="EMBL" id="CABWKZ010000023">
    <property type="protein sequence ID" value="VXA56781.1"/>
    <property type="molecule type" value="Genomic_DNA"/>
</dbReference>
<reference evidence="5 7" key="2">
    <citation type="submission" date="2019-10" db="EMBL/GenBank/DDBJ databases">
        <authorList>
            <person name="Karimi E."/>
        </authorList>
    </citation>
    <scope>NUCLEOTIDE SEQUENCE [LARGE SCALE GENOMIC DNA]</scope>
    <source>
        <strain evidence="5">Acinetobacter sp. 8BE</strain>
    </source>
</reference>
<evidence type="ECO:0000256" key="2">
    <source>
        <dbReference type="SAM" id="MobiDB-lite"/>
    </source>
</evidence>
<organism evidence="5 7">
    <name type="scientific">Acinetobacter proteolyticus</name>
    <dbReference type="NCBI Taxonomy" id="1776741"/>
    <lineage>
        <taxon>Bacteria</taxon>
        <taxon>Pseudomonadati</taxon>
        <taxon>Pseudomonadota</taxon>
        <taxon>Gammaproteobacteria</taxon>
        <taxon>Moraxellales</taxon>
        <taxon>Moraxellaceae</taxon>
        <taxon>Acinetobacter</taxon>
    </lineage>
</organism>
<accession>A0A1E7R222</accession>
<dbReference type="RefSeq" id="WP_070075997.1">
    <property type="nucleotide sequence ID" value="NZ_LR732744.1"/>
</dbReference>
<evidence type="ECO:0000313" key="5">
    <source>
        <dbReference type="EMBL" id="VXA56781.1"/>
    </source>
</evidence>
<keyword evidence="3" id="KW-0472">Membrane</keyword>
<feature type="transmembrane region" description="Helical" evidence="3">
    <location>
        <begin position="12"/>
        <end position="34"/>
    </location>
</feature>
<feature type="region of interest" description="Disordered" evidence="2">
    <location>
        <begin position="39"/>
        <end position="70"/>
    </location>
</feature>